<keyword evidence="1" id="KW-0472">Membrane</keyword>
<feature type="transmembrane region" description="Helical" evidence="1">
    <location>
        <begin position="156"/>
        <end position="177"/>
    </location>
</feature>
<accession>A0AA39U392</accession>
<name>A0AA39U392_ARMTA</name>
<feature type="transmembrane region" description="Helical" evidence="1">
    <location>
        <begin position="45"/>
        <end position="66"/>
    </location>
</feature>
<feature type="transmembrane region" description="Helical" evidence="1">
    <location>
        <begin position="189"/>
        <end position="217"/>
    </location>
</feature>
<keyword evidence="4" id="KW-1185">Reference proteome</keyword>
<gene>
    <name evidence="3" type="ORF">EV420DRAFT_1636753</name>
</gene>
<sequence>MNHPLGIYIEYISVVITAALWGLTCVQTFQYFVYHHRRDHPSLKLLVIFLWIVDTLHTAFLSHGFWRVIDNNVSPVTIEVWYLVYINSYGSSLPPLRSSFSRGEFGDSALNPVGDPLSCYSFRLLSIPFLQQSPLVIVCQDPGSTMSSVTKLLESVWAISAAVDILISASLLSILWIGRKDALRSTTQILHRLSILIVNTGLWTSLVTLLTLLGLVIWEEQDIYAALSFITCPLYCNTLLANLNTRDYIRQGIFPSNKGAGTTSVLQLDTHTTSRCESIPLNDQFASRKFGNASDGLV</sequence>
<feature type="transmembrane region" description="Helical" evidence="1">
    <location>
        <begin position="12"/>
        <end position="33"/>
    </location>
</feature>
<reference evidence="3" key="1">
    <citation type="submission" date="2023-06" db="EMBL/GenBank/DDBJ databases">
        <authorList>
            <consortium name="Lawrence Berkeley National Laboratory"/>
            <person name="Ahrendt S."/>
            <person name="Sahu N."/>
            <person name="Indic B."/>
            <person name="Wong-Bajracharya J."/>
            <person name="Merenyi Z."/>
            <person name="Ke H.-M."/>
            <person name="Monk M."/>
            <person name="Kocsube S."/>
            <person name="Drula E."/>
            <person name="Lipzen A."/>
            <person name="Balint B."/>
            <person name="Henrissat B."/>
            <person name="Andreopoulos B."/>
            <person name="Martin F.M."/>
            <person name="Harder C.B."/>
            <person name="Rigling D."/>
            <person name="Ford K.L."/>
            <person name="Foster G.D."/>
            <person name="Pangilinan J."/>
            <person name="Papanicolaou A."/>
            <person name="Barry K."/>
            <person name="LaButti K."/>
            <person name="Viragh M."/>
            <person name="Koriabine M."/>
            <person name="Yan M."/>
            <person name="Riley R."/>
            <person name="Champramary S."/>
            <person name="Plett K.L."/>
            <person name="Tsai I.J."/>
            <person name="Slot J."/>
            <person name="Sipos G."/>
            <person name="Plett J."/>
            <person name="Nagy L.G."/>
            <person name="Grigoriev I.V."/>
        </authorList>
    </citation>
    <scope>NUCLEOTIDE SEQUENCE</scope>
    <source>
        <strain evidence="3">CCBAS 213</strain>
    </source>
</reference>
<proteinExistence type="predicted"/>
<comment type="caution">
    <text evidence="3">The sequence shown here is derived from an EMBL/GenBank/DDBJ whole genome shotgun (WGS) entry which is preliminary data.</text>
</comment>
<evidence type="ECO:0000256" key="1">
    <source>
        <dbReference type="SAM" id="Phobius"/>
    </source>
</evidence>
<dbReference type="EMBL" id="JAUEPS010000004">
    <property type="protein sequence ID" value="KAK0466155.1"/>
    <property type="molecule type" value="Genomic_DNA"/>
</dbReference>
<dbReference type="PANTHER" id="PTHR40465">
    <property type="entry name" value="CHROMOSOME 1, WHOLE GENOME SHOTGUN SEQUENCE"/>
    <property type="match status" value="1"/>
</dbReference>
<organism evidence="3 4">
    <name type="scientific">Armillaria tabescens</name>
    <name type="common">Ringless honey mushroom</name>
    <name type="synonym">Agaricus tabescens</name>
    <dbReference type="NCBI Taxonomy" id="1929756"/>
    <lineage>
        <taxon>Eukaryota</taxon>
        <taxon>Fungi</taxon>
        <taxon>Dikarya</taxon>
        <taxon>Basidiomycota</taxon>
        <taxon>Agaricomycotina</taxon>
        <taxon>Agaricomycetes</taxon>
        <taxon>Agaricomycetidae</taxon>
        <taxon>Agaricales</taxon>
        <taxon>Marasmiineae</taxon>
        <taxon>Physalacriaceae</taxon>
        <taxon>Desarmillaria</taxon>
    </lineage>
</organism>
<keyword evidence="1" id="KW-1133">Transmembrane helix</keyword>
<protein>
    <recommendedName>
        <fullName evidence="2">DUF6534 domain-containing protein</fullName>
    </recommendedName>
</protein>
<dbReference type="RefSeq" id="XP_060336982.1">
    <property type="nucleotide sequence ID" value="XM_060476629.1"/>
</dbReference>
<dbReference type="AlphaFoldDB" id="A0AA39U392"/>
<dbReference type="GeneID" id="85360177"/>
<dbReference type="PANTHER" id="PTHR40465:SF1">
    <property type="entry name" value="DUF6534 DOMAIN-CONTAINING PROTEIN"/>
    <property type="match status" value="1"/>
</dbReference>
<evidence type="ECO:0000313" key="4">
    <source>
        <dbReference type="Proteomes" id="UP001175211"/>
    </source>
</evidence>
<keyword evidence="1" id="KW-0812">Transmembrane</keyword>
<feature type="domain" description="DUF6534" evidence="2">
    <location>
        <begin position="160"/>
        <end position="248"/>
    </location>
</feature>
<dbReference type="Pfam" id="PF20152">
    <property type="entry name" value="DUF6534"/>
    <property type="match status" value="1"/>
</dbReference>
<dbReference type="InterPro" id="IPR045339">
    <property type="entry name" value="DUF6534"/>
</dbReference>
<evidence type="ECO:0000259" key="2">
    <source>
        <dbReference type="Pfam" id="PF20152"/>
    </source>
</evidence>
<feature type="transmembrane region" description="Helical" evidence="1">
    <location>
        <begin position="223"/>
        <end position="243"/>
    </location>
</feature>
<evidence type="ECO:0000313" key="3">
    <source>
        <dbReference type="EMBL" id="KAK0466155.1"/>
    </source>
</evidence>
<dbReference type="Proteomes" id="UP001175211">
    <property type="component" value="Unassembled WGS sequence"/>
</dbReference>